<reference evidence="4" key="3">
    <citation type="submission" date="2025-08" db="UniProtKB">
        <authorList>
            <consortium name="RefSeq"/>
        </authorList>
    </citation>
    <scope>IDENTIFICATION</scope>
    <source>
        <strain evidence="4">NI907</strain>
    </source>
</reference>
<sequence length="830" mass="88008">MGNSHTKEARDPNAPLSPHDPRSHGSGHHHASGSSSSRPRNRASRSDLGGLFGISGAGSSSSTQPPYERRETKQEREARKLERERQARLIERERSLKEEQVDGGYLVTLGTYVGTEDFNKAVVRQLQIERRLAPFWRGLNDFSETWTEYQIVAAARGLPLPAADAIPPDELIPRPISATSPAASTQNIDSLMVPMGGRTQSTASDRSGSGLGSSLPSPTSAPSSKSPFKRSKGIAAALNLSSSRNNSTTDIAPPREIKLPHDPFVNGQPMEVFLYKDGSECPICFLYYPPYLNHTRCCDQPICSECFVQIKRADPHYPEGHGDAENSERPPEEQAGLLISEPACCPYCQQPEFGVTYEPPPFRRGLTYSSSTSHMGALGTAMSSSSSLNSSLSPSSLASPTGMGHNRRRTQSLSANAPNVVTTDRVRPDWATKLAAQRAHIARRAAAATALHTAAFLMSNNEQQRSIRIGRFSRRNTAERTTSGPSTNAAASNSPARPEAAAAESESASPGTAEARSSSGRAIMGARRSRMEDLEEMMFAEAIRLSLAAEEERKRKAEKEERKEAKRKEKEDKKAAKAAAKSSGSGPYTGSSGNSSIAGSALSLPSLGLGRRRGNSAASNLRMEASVASAMAASGSGSPESGAAAGGDKGKGVDRPVPANIGDSGEDVEAGSSSSSAPAGSQPTPASQRPGGQSHLRQISNVSSISDSSYIDAPGGVDIAHSSQEGRTTAAGVAPTPNITSLSEVVDVLDEVDAAKSHDAAEVQHLEDASDNKPPSKDVGEAPSPPELLITPGTPALENEGFETNKQLEIKPAAQHNDQQQQQQQRQQFA</sequence>
<dbReference type="InterPro" id="IPR039301">
    <property type="entry name" value="Sip5/DA2"/>
</dbReference>
<dbReference type="AlphaFoldDB" id="A0A6P8AN92"/>
<feature type="compositionally biased region" description="Low complexity" evidence="2">
    <location>
        <begin position="212"/>
        <end position="226"/>
    </location>
</feature>
<dbReference type="Proteomes" id="UP000515153">
    <property type="component" value="Chromosome V"/>
</dbReference>
<feature type="region of interest" description="Disordered" evidence="2">
    <location>
        <begin position="551"/>
        <end position="739"/>
    </location>
</feature>
<accession>A0A6P8AN92</accession>
<reference evidence="4" key="2">
    <citation type="submission" date="2019-10" db="EMBL/GenBank/DDBJ databases">
        <authorList>
            <consortium name="NCBI Genome Project"/>
        </authorList>
    </citation>
    <scope>NUCLEOTIDE SEQUENCE</scope>
    <source>
        <strain evidence="4">NI907</strain>
    </source>
</reference>
<dbReference type="PANTHER" id="PTHR31315">
    <property type="entry name" value="PROTEIN SIP5"/>
    <property type="match status" value="1"/>
</dbReference>
<evidence type="ECO:0000256" key="1">
    <source>
        <dbReference type="ARBA" id="ARBA00010402"/>
    </source>
</evidence>
<evidence type="ECO:0000256" key="2">
    <source>
        <dbReference type="SAM" id="MobiDB-lite"/>
    </source>
</evidence>
<feature type="compositionally biased region" description="Basic and acidic residues" evidence="2">
    <location>
        <begin position="756"/>
        <end position="780"/>
    </location>
</feature>
<feature type="region of interest" description="Disordered" evidence="2">
    <location>
        <begin position="756"/>
        <end position="830"/>
    </location>
</feature>
<feature type="compositionally biased region" description="Basic and acidic residues" evidence="2">
    <location>
        <begin position="67"/>
        <end position="81"/>
    </location>
</feature>
<feature type="compositionally biased region" description="Low complexity" evidence="2">
    <location>
        <begin position="235"/>
        <end position="247"/>
    </location>
</feature>
<protein>
    <recommendedName>
        <fullName evidence="5">Protein sip5</fullName>
    </recommendedName>
</protein>
<feature type="compositionally biased region" description="Low complexity" evidence="2">
    <location>
        <begin position="383"/>
        <end position="399"/>
    </location>
</feature>
<dbReference type="KEGG" id="pgri:PgNI_11568"/>
<feature type="compositionally biased region" description="Basic and acidic residues" evidence="2">
    <location>
        <begin position="551"/>
        <end position="575"/>
    </location>
</feature>
<keyword evidence="3" id="KW-1185">Reference proteome</keyword>
<evidence type="ECO:0008006" key="5">
    <source>
        <dbReference type="Google" id="ProtNLM"/>
    </source>
</evidence>
<feature type="compositionally biased region" description="Low complexity" evidence="2">
    <location>
        <begin position="577"/>
        <end position="643"/>
    </location>
</feature>
<feature type="compositionally biased region" description="Basic and acidic residues" evidence="2">
    <location>
        <begin position="1"/>
        <end position="11"/>
    </location>
</feature>
<feature type="compositionally biased region" description="Low complexity" evidence="2">
    <location>
        <begin position="670"/>
        <end position="688"/>
    </location>
</feature>
<organism evidence="3 4">
    <name type="scientific">Pyricularia grisea</name>
    <name type="common">Crabgrass-specific blast fungus</name>
    <name type="synonym">Magnaporthe grisea</name>
    <dbReference type="NCBI Taxonomy" id="148305"/>
    <lineage>
        <taxon>Eukaryota</taxon>
        <taxon>Fungi</taxon>
        <taxon>Dikarya</taxon>
        <taxon>Ascomycota</taxon>
        <taxon>Pezizomycotina</taxon>
        <taxon>Sordariomycetes</taxon>
        <taxon>Sordariomycetidae</taxon>
        <taxon>Magnaporthales</taxon>
        <taxon>Pyriculariaceae</taxon>
        <taxon>Pyricularia</taxon>
    </lineage>
</organism>
<dbReference type="CDD" id="cd24139">
    <property type="entry name" value="SIP5-like"/>
    <property type="match status" value="1"/>
</dbReference>
<gene>
    <name evidence="4" type="ORF">PgNI_11568</name>
</gene>
<feature type="region of interest" description="Disordered" evidence="2">
    <location>
        <begin position="379"/>
        <end position="417"/>
    </location>
</feature>
<reference evidence="3 4" key="1">
    <citation type="journal article" date="2019" name="Mol. Biol. Evol.">
        <title>Blast fungal genomes show frequent chromosomal changes, gene gains and losses, and effector gene turnover.</title>
        <authorList>
            <person name="Gomez Luciano L.B."/>
            <person name="Jason Tsai I."/>
            <person name="Chuma I."/>
            <person name="Tosa Y."/>
            <person name="Chen Y.H."/>
            <person name="Li J.Y."/>
            <person name="Li M.Y."/>
            <person name="Jade Lu M.Y."/>
            <person name="Nakayashiki H."/>
            <person name="Li W.H."/>
        </authorList>
    </citation>
    <scope>NUCLEOTIDE SEQUENCE [LARGE SCALE GENOMIC DNA]</scope>
    <source>
        <strain evidence="3 4">NI907</strain>
    </source>
</reference>
<evidence type="ECO:0000313" key="3">
    <source>
        <dbReference type="Proteomes" id="UP000515153"/>
    </source>
</evidence>
<feature type="region of interest" description="Disordered" evidence="2">
    <location>
        <begin position="467"/>
        <end position="524"/>
    </location>
</feature>
<dbReference type="PANTHER" id="PTHR31315:SF1">
    <property type="entry name" value="PROTEIN SIP5"/>
    <property type="match status" value="1"/>
</dbReference>
<name>A0A6P8AN92_PYRGI</name>
<feature type="compositionally biased region" description="Low complexity" evidence="2">
    <location>
        <begin position="819"/>
        <end position="830"/>
    </location>
</feature>
<dbReference type="RefSeq" id="XP_030976366.1">
    <property type="nucleotide sequence ID" value="XM_031131534.1"/>
</dbReference>
<evidence type="ECO:0000313" key="4">
    <source>
        <dbReference type="RefSeq" id="XP_030976366.1"/>
    </source>
</evidence>
<feature type="compositionally biased region" description="Low complexity" evidence="2">
    <location>
        <begin position="699"/>
        <end position="711"/>
    </location>
</feature>
<dbReference type="GeneID" id="41966439"/>
<feature type="region of interest" description="Disordered" evidence="2">
    <location>
        <begin position="1"/>
        <end position="81"/>
    </location>
</feature>
<comment type="similarity">
    <text evidence="1">Belongs to the SIP5 family.</text>
</comment>
<proteinExistence type="inferred from homology"/>
<feature type="region of interest" description="Disordered" evidence="2">
    <location>
        <begin position="192"/>
        <end position="262"/>
    </location>
</feature>
<dbReference type="GO" id="GO:0005737">
    <property type="term" value="C:cytoplasm"/>
    <property type="evidence" value="ECO:0007669"/>
    <property type="project" value="TreeGrafter"/>
</dbReference>
<feature type="compositionally biased region" description="Low complexity" evidence="2">
    <location>
        <begin position="481"/>
        <end position="515"/>
    </location>
</feature>